<name>A0A7M7PDG1_STRPU</name>
<feature type="domain" description="Transferrin receptor-like dimerisation" evidence="10">
    <location>
        <begin position="571"/>
        <end position="691"/>
    </location>
</feature>
<comment type="cofactor">
    <cofactor evidence="1">
        <name>Zn(2+)</name>
        <dbReference type="ChEBI" id="CHEBI:29105"/>
    </cofactor>
</comment>
<evidence type="ECO:0000256" key="3">
    <source>
        <dbReference type="ARBA" id="ARBA00022670"/>
    </source>
</evidence>
<evidence type="ECO:0000256" key="4">
    <source>
        <dbReference type="ARBA" id="ARBA00022723"/>
    </source>
</evidence>
<evidence type="ECO:0000313" key="12">
    <source>
        <dbReference type="EnsemblMetazoa" id="XP_030850177"/>
    </source>
</evidence>
<dbReference type="AlphaFoldDB" id="A0A7M7PDG1"/>
<evidence type="ECO:0000259" key="9">
    <source>
        <dbReference type="Pfam" id="PF02225"/>
    </source>
</evidence>
<dbReference type="GO" id="GO:0004180">
    <property type="term" value="F:carboxypeptidase activity"/>
    <property type="evidence" value="ECO:0000318"/>
    <property type="project" value="GO_Central"/>
</dbReference>
<reference evidence="12" key="2">
    <citation type="submission" date="2021-01" db="UniProtKB">
        <authorList>
            <consortium name="EnsemblMetazoa"/>
        </authorList>
    </citation>
    <scope>IDENTIFICATION</scope>
</reference>
<dbReference type="EnsemblMetazoa" id="XM_030994317">
    <property type="protein sequence ID" value="XP_030850177"/>
    <property type="gene ID" value="LOC583418"/>
</dbReference>
<dbReference type="Pfam" id="PF04253">
    <property type="entry name" value="TFR_dimer"/>
    <property type="match status" value="1"/>
</dbReference>
<dbReference type="Gene3D" id="3.50.30.30">
    <property type="match status" value="1"/>
</dbReference>
<evidence type="ECO:0000256" key="8">
    <source>
        <dbReference type="ARBA" id="ARBA00023180"/>
    </source>
</evidence>
<dbReference type="InterPro" id="IPR046450">
    <property type="entry name" value="PA_dom_sf"/>
</dbReference>
<keyword evidence="13" id="KW-1185">Reference proteome</keyword>
<evidence type="ECO:0000313" key="13">
    <source>
        <dbReference type="Proteomes" id="UP000007110"/>
    </source>
</evidence>
<keyword evidence="7" id="KW-0482">Metalloprotease</keyword>
<evidence type="ECO:0000256" key="6">
    <source>
        <dbReference type="ARBA" id="ARBA00022833"/>
    </source>
</evidence>
<feature type="domain" description="Peptidase M28" evidence="11">
    <location>
        <begin position="313"/>
        <end position="506"/>
    </location>
</feature>
<dbReference type="CDD" id="cd02121">
    <property type="entry name" value="PA_GCPII_like"/>
    <property type="match status" value="1"/>
</dbReference>
<reference evidence="13" key="1">
    <citation type="submission" date="2015-02" db="EMBL/GenBank/DDBJ databases">
        <title>Genome sequencing for Strongylocentrotus purpuratus.</title>
        <authorList>
            <person name="Murali S."/>
            <person name="Liu Y."/>
            <person name="Vee V."/>
            <person name="English A."/>
            <person name="Wang M."/>
            <person name="Skinner E."/>
            <person name="Han Y."/>
            <person name="Muzny D.M."/>
            <person name="Worley K.C."/>
            <person name="Gibbs R.A."/>
        </authorList>
    </citation>
    <scope>NUCLEOTIDE SEQUENCE</scope>
</reference>
<evidence type="ECO:0000256" key="2">
    <source>
        <dbReference type="ARBA" id="ARBA00005634"/>
    </source>
</evidence>
<dbReference type="KEGG" id="spu:583418"/>
<dbReference type="OrthoDB" id="5841748at2759"/>
<dbReference type="InterPro" id="IPR007365">
    <property type="entry name" value="TFR-like_dimer_dom"/>
</dbReference>
<dbReference type="InParanoid" id="A0A7M7PDG1"/>
<dbReference type="SUPFAM" id="SSF53187">
    <property type="entry name" value="Zn-dependent exopeptidases"/>
    <property type="match status" value="1"/>
</dbReference>
<dbReference type="GO" id="GO:0008237">
    <property type="term" value="F:metallopeptidase activity"/>
    <property type="evidence" value="ECO:0007669"/>
    <property type="project" value="UniProtKB-KW"/>
</dbReference>
<dbReference type="SUPFAM" id="SSF47672">
    <property type="entry name" value="Transferrin receptor-like dimerisation domain"/>
    <property type="match status" value="1"/>
</dbReference>
<dbReference type="InterPro" id="IPR039373">
    <property type="entry name" value="Peptidase_M28B"/>
</dbReference>
<dbReference type="InterPro" id="IPR036757">
    <property type="entry name" value="TFR-like_dimer_dom_sf"/>
</dbReference>
<evidence type="ECO:0000259" key="11">
    <source>
        <dbReference type="Pfam" id="PF04389"/>
    </source>
</evidence>
<organism evidence="12 13">
    <name type="scientific">Strongylocentrotus purpuratus</name>
    <name type="common">Purple sea urchin</name>
    <dbReference type="NCBI Taxonomy" id="7668"/>
    <lineage>
        <taxon>Eukaryota</taxon>
        <taxon>Metazoa</taxon>
        <taxon>Echinodermata</taxon>
        <taxon>Eleutherozoa</taxon>
        <taxon>Echinozoa</taxon>
        <taxon>Echinoidea</taxon>
        <taxon>Euechinoidea</taxon>
        <taxon>Echinacea</taxon>
        <taxon>Camarodonta</taxon>
        <taxon>Echinidea</taxon>
        <taxon>Strongylocentrotidae</taxon>
        <taxon>Strongylocentrotus</taxon>
    </lineage>
</organism>
<keyword evidence="5" id="KW-0378">Hydrolase</keyword>
<dbReference type="Proteomes" id="UP000007110">
    <property type="component" value="Unassembled WGS sequence"/>
</dbReference>
<evidence type="ECO:0000256" key="5">
    <source>
        <dbReference type="ARBA" id="ARBA00022801"/>
    </source>
</evidence>
<accession>A0A7M7PDG1</accession>
<dbReference type="GO" id="GO:0006508">
    <property type="term" value="P:proteolysis"/>
    <property type="evidence" value="ECO:0007669"/>
    <property type="project" value="UniProtKB-KW"/>
</dbReference>
<dbReference type="FunFam" id="1.20.930.40:FF:000001">
    <property type="entry name" value="N-acetylated-alpha-linked acidic dipeptidase 2"/>
    <property type="match status" value="1"/>
</dbReference>
<dbReference type="PANTHER" id="PTHR10404:SF77">
    <property type="entry name" value="GLUTAMATE CARBOXYPEPTIDASE 2 HOMOLOG"/>
    <property type="match status" value="1"/>
</dbReference>
<comment type="similarity">
    <text evidence="2">Belongs to the peptidase M28 family. M28B subfamily.</text>
</comment>
<keyword evidence="3" id="KW-0645">Protease</keyword>
<keyword evidence="4" id="KW-0479">Metal-binding</keyword>
<dbReference type="GeneID" id="583418"/>
<evidence type="ECO:0000256" key="1">
    <source>
        <dbReference type="ARBA" id="ARBA00001947"/>
    </source>
</evidence>
<keyword evidence="6" id="KW-0862">Zinc</keyword>
<dbReference type="Pfam" id="PF02225">
    <property type="entry name" value="PA"/>
    <property type="match status" value="1"/>
</dbReference>
<dbReference type="InterPro" id="IPR003137">
    <property type="entry name" value="PA_domain"/>
</dbReference>
<sequence>MESTIHPASRARQQQRLAFMSLVAPNADEAFVVATMQDRYRRSVTLAVGIAILHYASKPHVAGTPADLEGAQDVIKTWLDQGLDSARLVPYKVYLQHPPSADDELANKVQIINPSNGTAMFTSCLREDSFGEEELEQDGIPPPFNAYSATGDVTGDLVYVNYGRLEDYEYLQNLTTNINFKGKILIAKYGMTGRNTKVVNAEKFGAAGLILFSDPHDLPTYGSQHNGIPYPRGSFLPKSAAQRGSILKDFGDPLTPGYPAKDFAYRSELNDTSMTKIPVHPIGFGDAEILLRKVRLVVNSISAHHYTYNSVGFIRGEIEPDRYVILGNHRDAWALGAVDPTSGTATLMEVSRAFGKLKQEGWRPRRSIIFCSFAAEEYGLIGSIEWTEEFNRLLADRSIAFLNLDIAVAGNYVLWTSASPHLRPVVYAATKKVPDPENNGRSLYDAMVERVPDSLDPHRPLVRRTAGASDHRGFIMRLGVPFIMIFYGTFNRSFYSLYHTSYETIRLVEEFIDPDYSHHLATTRTFAEMARILADSLVLPFDVYLYSRDLLSMWLDLHFSDASKDLQDHGISLERLEEAVVEFVGNCTDFQKRVNHVNKSSPSAVRQINDQMMQLEKAFIKELPDNRLDRHVLFSPRFTESSADKVGPFPGIADALHKIFQDSDQERRWKVVAQQVAILTHAIETATAVLKDVTSW</sequence>
<dbReference type="SUPFAM" id="SSF52025">
    <property type="entry name" value="PA domain"/>
    <property type="match status" value="1"/>
</dbReference>
<proteinExistence type="inferred from homology"/>
<feature type="domain" description="PA" evidence="9">
    <location>
        <begin position="153"/>
        <end position="224"/>
    </location>
</feature>
<dbReference type="FunFam" id="3.40.630.10:FF:000065">
    <property type="entry name" value="Transferrin receptor 1b"/>
    <property type="match status" value="1"/>
</dbReference>
<dbReference type="Gene3D" id="3.40.630.10">
    <property type="entry name" value="Zn peptidases"/>
    <property type="match status" value="2"/>
</dbReference>
<dbReference type="InterPro" id="IPR007484">
    <property type="entry name" value="Peptidase_M28"/>
</dbReference>
<dbReference type="Pfam" id="PF04389">
    <property type="entry name" value="Peptidase_M28"/>
    <property type="match status" value="1"/>
</dbReference>
<dbReference type="RefSeq" id="XP_030850177.1">
    <property type="nucleotide sequence ID" value="XM_030994317.1"/>
</dbReference>
<dbReference type="FunFam" id="3.50.30.30:FF:000113">
    <property type="entry name" value="Uncharacterized protein"/>
    <property type="match status" value="1"/>
</dbReference>
<evidence type="ECO:0000256" key="7">
    <source>
        <dbReference type="ARBA" id="ARBA00023049"/>
    </source>
</evidence>
<dbReference type="GO" id="GO:0046872">
    <property type="term" value="F:metal ion binding"/>
    <property type="evidence" value="ECO:0007669"/>
    <property type="project" value="UniProtKB-KW"/>
</dbReference>
<dbReference type="PANTHER" id="PTHR10404">
    <property type="entry name" value="N-ACETYLATED-ALPHA-LINKED ACIDIC DIPEPTIDASE"/>
    <property type="match status" value="1"/>
</dbReference>
<dbReference type="OMA" id="RNGMIAR"/>
<dbReference type="Gene3D" id="1.20.930.40">
    <property type="entry name" value="Transferrin receptor-like, dimerisation domain"/>
    <property type="match status" value="1"/>
</dbReference>
<keyword evidence="8" id="KW-0325">Glycoprotein</keyword>
<evidence type="ECO:0000259" key="10">
    <source>
        <dbReference type="Pfam" id="PF04253"/>
    </source>
</evidence>
<protein>
    <submittedName>
        <fullName evidence="12">Uncharacterized protein</fullName>
    </submittedName>
</protein>